<sequence length="46" mass="5320">MTFRELNEFFKDSVGEIFTIYMYARKAQNTINEIVNEKVLCLGGDA</sequence>
<dbReference type="AlphaFoldDB" id="H7EPF6"/>
<organism evidence="1 2">
    <name type="scientific">Treponema saccharophilum DSM 2985</name>
    <dbReference type="NCBI Taxonomy" id="907348"/>
    <lineage>
        <taxon>Bacteria</taxon>
        <taxon>Pseudomonadati</taxon>
        <taxon>Spirochaetota</taxon>
        <taxon>Spirochaetia</taxon>
        <taxon>Spirochaetales</taxon>
        <taxon>Treponemataceae</taxon>
        <taxon>Treponema</taxon>
    </lineage>
</organism>
<dbReference type="PATRIC" id="fig|907348.3.peg.2855"/>
<gene>
    <name evidence="1" type="ORF">TresaDRAFT_0262</name>
</gene>
<evidence type="ECO:0000313" key="2">
    <source>
        <dbReference type="Proteomes" id="UP000003571"/>
    </source>
</evidence>
<proteinExistence type="predicted"/>
<comment type="caution">
    <text evidence="1">The sequence shown here is derived from an EMBL/GenBank/DDBJ whole genome shotgun (WGS) entry which is preliminary data.</text>
</comment>
<dbReference type="RefSeq" id="WP_002706493.1">
    <property type="nucleotide sequence ID" value="NZ_AGRW01000054.1"/>
</dbReference>
<dbReference type="EMBL" id="AGRW01000054">
    <property type="protein sequence ID" value="EIC00789.1"/>
    <property type="molecule type" value="Genomic_DNA"/>
</dbReference>
<accession>H7EPF6</accession>
<protein>
    <submittedName>
        <fullName evidence="1">Uncharacterized protein</fullName>
    </submittedName>
</protein>
<reference evidence="1 2" key="1">
    <citation type="submission" date="2011-09" db="EMBL/GenBank/DDBJ databases">
        <title>The draft genome of Treponema saccharophilum DSM 2985.</title>
        <authorList>
            <consortium name="US DOE Joint Genome Institute (JGI-PGF)"/>
            <person name="Lucas S."/>
            <person name="Copeland A."/>
            <person name="Lapidus A."/>
            <person name="Glavina del Rio T."/>
            <person name="Dalin E."/>
            <person name="Tice H."/>
            <person name="Bruce D."/>
            <person name="Goodwin L."/>
            <person name="Pitluck S."/>
            <person name="Peters L."/>
            <person name="Kyrpides N."/>
            <person name="Mavromatis K."/>
            <person name="Ivanova N."/>
            <person name="Markowitz V."/>
            <person name="Cheng J.-F."/>
            <person name="Hugenholtz P."/>
            <person name="Woyke T."/>
            <person name="Wu D."/>
            <person name="Gronow S."/>
            <person name="Wellnitz S."/>
            <person name="Brambilla E."/>
            <person name="Klenk H.-P."/>
            <person name="Eisen J.A."/>
        </authorList>
    </citation>
    <scope>NUCLEOTIDE SEQUENCE [LARGE SCALE GENOMIC DNA]</scope>
    <source>
        <strain evidence="1 2">DSM 2985</strain>
    </source>
</reference>
<name>H7EPF6_9SPIR</name>
<evidence type="ECO:0000313" key="1">
    <source>
        <dbReference type="EMBL" id="EIC00789.1"/>
    </source>
</evidence>
<dbReference type="Proteomes" id="UP000003571">
    <property type="component" value="Unassembled WGS sequence"/>
</dbReference>
<keyword evidence="2" id="KW-1185">Reference proteome</keyword>